<protein>
    <submittedName>
        <fullName evidence="2">Carboxymethylenebutenolidase</fullName>
    </submittedName>
</protein>
<dbReference type="AlphaFoldDB" id="A0A917CN09"/>
<dbReference type="RefSeq" id="WP_188364581.1">
    <property type="nucleotide sequence ID" value="NZ_BAABJF010000017.1"/>
</dbReference>
<accession>A0A917CN09</accession>
<dbReference type="PANTHER" id="PTHR22946">
    <property type="entry name" value="DIENELACTONE HYDROLASE DOMAIN-CONTAINING PROTEIN-RELATED"/>
    <property type="match status" value="1"/>
</dbReference>
<evidence type="ECO:0000313" key="3">
    <source>
        <dbReference type="Proteomes" id="UP000605253"/>
    </source>
</evidence>
<evidence type="ECO:0000259" key="1">
    <source>
        <dbReference type="Pfam" id="PF01738"/>
    </source>
</evidence>
<dbReference type="InterPro" id="IPR002925">
    <property type="entry name" value="Dienelactn_hydro"/>
</dbReference>
<dbReference type="Pfam" id="PF01738">
    <property type="entry name" value="DLH"/>
    <property type="match status" value="1"/>
</dbReference>
<dbReference type="EMBL" id="BMEO01000003">
    <property type="protein sequence ID" value="GGF90787.1"/>
    <property type="molecule type" value="Genomic_DNA"/>
</dbReference>
<dbReference type="Proteomes" id="UP000605253">
    <property type="component" value="Unassembled WGS sequence"/>
</dbReference>
<dbReference type="InterPro" id="IPR050261">
    <property type="entry name" value="FrsA_esterase"/>
</dbReference>
<dbReference type="SUPFAM" id="SSF53474">
    <property type="entry name" value="alpha/beta-Hydrolases"/>
    <property type="match status" value="1"/>
</dbReference>
<organism evidence="2 3">
    <name type="scientific">Marinicella pacifica</name>
    <dbReference type="NCBI Taxonomy" id="1171543"/>
    <lineage>
        <taxon>Bacteria</taxon>
        <taxon>Pseudomonadati</taxon>
        <taxon>Pseudomonadota</taxon>
        <taxon>Gammaproteobacteria</taxon>
        <taxon>Lysobacterales</taxon>
        <taxon>Marinicellaceae</taxon>
        <taxon>Marinicella</taxon>
    </lineage>
</organism>
<dbReference type="PANTHER" id="PTHR22946:SF0">
    <property type="entry name" value="DIENELACTONE HYDROLASE DOMAIN-CONTAINING PROTEIN"/>
    <property type="match status" value="1"/>
</dbReference>
<dbReference type="InterPro" id="IPR029058">
    <property type="entry name" value="AB_hydrolase_fold"/>
</dbReference>
<keyword evidence="3" id="KW-1185">Reference proteome</keyword>
<comment type="caution">
    <text evidence="2">The sequence shown here is derived from an EMBL/GenBank/DDBJ whole genome shotgun (WGS) entry which is preliminary data.</text>
</comment>
<sequence length="243" mass="26897">MNTQINTRILKYHAGDVQAHGFLAEPHHPDPHAAAILLVPMWKGRVEFIEDKARKMAERGMTALAVDLYGDGVVAADNDEAAALMQPLLDDRAELHRRIQAGFEALSQQNVAADKIIAIGYCFGGLVVQDLARINHQVAGVVSVHGLMNKPDVKTPEHWTAKVMLLHGAKDPMVSDEDWLQLRDEMMQAGCDWQKHDFGLAYHAFTTPGANDPDFGTVYDQDAHRRSEQLISDFIAEIAGRSI</sequence>
<proteinExistence type="predicted"/>
<evidence type="ECO:0000313" key="2">
    <source>
        <dbReference type="EMBL" id="GGF90787.1"/>
    </source>
</evidence>
<reference evidence="2" key="2">
    <citation type="submission" date="2020-09" db="EMBL/GenBank/DDBJ databases">
        <authorList>
            <person name="Sun Q."/>
            <person name="Zhou Y."/>
        </authorList>
    </citation>
    <scope>NUCLEOTIDE SEQUENCE</scope>
    <source>
        <strain evidence="2">CGMCC 1.12181</strain>
    </source>
</reference>
<gene>
    <name evidence="2" type="ORF">GCM10011365_09900</name>
</gene>
<reference evidence="2" key="1">
    <citation type="journal article" date="2014" name="Int. J. Syst. Evol. Microbiol.">
        <title>Complete genome sequence of Corynebacterium casei LMG S-19264T (=DSM 44701T), isolated from a smear-ripened cheese.</title>
        <authorList>
            <consortium name="US DOE Joint Genome Institute (JGI-PGF)"/>
            <person name="Walter F."/>
            <person name="Albersmeier A."/>
            <person name="Kalinowski J."/>
            <person name="Ruckert C."/>
        </authorList>
    </citation>
    <scope>NUCLEOTIDE SEQUENCE</scope>
    <source>
        <strain evidence="2">CGMCC 1.12181</strain>
    </source>
</reference>
<dbReference type="GO" id="GO:0016787">
    <property type="term" value="F:hydrolase activity"/>
    <property type="evidence" value="ECO:0007669"/>
    <property type="project" value="InterPro"/>
</dbReference>
<feature type="domain" description="Dienelactone hydrolase" evidence="1">
    <location>
        <begin position="21"/>
        <end position="237"/>
    </location>
</feature>
<dbReference type="Gene3D" id="3.40.50.1820">
    <property type="entry name" value="alpha/beta hydrolase"/>
    <property type="match status" value="1"/>
</dbReference>
<name>A0A917CN09_9GAMM</name>